<evidence type="ECO:0000313" key="2">
    <source>
        <dbReference type="Proteomes" id="UP001165960"/>
    </source>
</evidence>
<gene>
    <name evidence="1" type="primary">VTS1_1</name>
    <name evidence="1" type="ORF">DSO57_1000453</name>
</gene>
<name>A0ACC2UVE7_9FUNG</name>
<dbReference type="Proteomes" id="UP001165960">
    <property type="component" value="Unassembled WGS sequence"/>
</dbReference>
<keyword evidence="1" id="KW-0238">DNA-binding</keyword>
<protein>
    <submittedName>
        <fullName evidence="1">Flap-structured DNA-binding and RNA-binding protein</fullName>
    </submittedName>
</protein>
<evidence type="ECO:0000313" key="1">
    <source>
        <dbReference type="EMBL" id="KAJ9090601.1"/>
    </source>
</evidence>
<keyword evidence="2" id="KW-1185">Reference proteome</keyword>
<reference evidence="1" key="1">
    <citation type="submission" date="2022-04" db="EMBL/GenBank/DDBJ databases">
        <title>Genome of the entomopathogenic fungus Entomophthora muscae.</title>
        <authorList>
            <person name="Elya C."/>
            <person name="Lovett B.R."/>
            <person name="Lee E."/>
            <person name="Macias A.M."/>
            <person name="Hajek A.E."/>
            <person name="De Bivort B.L."/>
            <person name="Kasson M.T."/>
            <person name="De Fine Licht H.H."/>
            <person name="Stajich J.E."/>
        </authorList>
    </citation>
    <scope>NUCLEOTIDE SEQUENCE</scope>
    <source>
        <strain evidence="1">Berkeley</strain>
    </source>
</reference>
<organism evidence="1 2">
    <name type="scientific">Entomophthora muscae</name>
    <dbReference type="NCBI Taxonomy" id="34485"/>
    <lineage>
        <taxon>Eukaryota</taxon>
        <taxon>Fungi</taxon>
        <taxon>Fungi incertae sedis</taxon>
        <taxon>Zoopagomycota</taxon>
        <taxon>Entomophthoromycotina</taxon>
        <taxon>Entomophthoromycetes</taxon>
        <taxon>Entomophthorales</taxon>
        <taxon>Entomophthoraceae</taxon>
        <taxon>Entomophthora</taxon>
    </lineage>
</organism>
<proteinExistence type="predicted"/>
<dbReference type="EMBL" id="QTSX02000001">
    <property type="protein sequence ID" value="KAJ9090601.1"/>
    <property type="molecule type" value="Genomic_DNA"/>
</dbReference>
<comment type="caution">
    <text evidence="1">The sequence shown here is derived from an EMBL/GenBank/DDBJ whole genome shotgun (WGS) entry which is preliminary data.</text>
</comment>
<accession>A0ACC2UVE7</accession>
<sequence>MGPPYFSSFSTASPANWLGFKEKQKRRSYGDHDIFPQAARGMFSSLPSTFKKHLMKPQNKVDFEILQDVPAWLRSLRLHKYTDVFEGMVWQDIIKMNDEELVQKGISALGARRKMLKHFELIKQELQNKNKDK</sequence>